<evidence type="ECO:0000313" key="1">
    <source>
        <dbReference type="EMBL" id="TLE03983.1"/>
    </source>
</evidence>
<gene>
    <name evidence="1" type="ORF">LS77_007445</name>
</gene>
<dbReference type="GeneID" id="60657647"/>
<dbReference type="EMBL" id="JRPH02000022">
    <property type="protein sequence ID" value="TLE03983.1"/>
    <property type="molecule type" value="Genomic_DNA"/>
</dbReference>
<name>A0A6D2C8S9_9HELI</name>
<proteinExistence type="predicted"/>
<evidence type="ECO:0000313" key="2">
    <source>
        <dbReference type="Proteomes" id="UP000029870"/>
    </source>
</evidence>
<reference evidence="1 2" key="1">
    <citation type="journal article" date="2014" name="Genome Announc.">
        <title>Draft genome sequences of eight enterohepatic helicobacter species isolated from both laboratory and wild rodents.</title>
        <authorList>
            <person name="Sheh A."/>
            <person name="Shen Z."/>
            <person name="Fox J.G."/>
        </authorList>
    </citation>
    <scope>NUCLEOTIDE SEQUENCE [LARGE SCALE GENOMIC DNA]</scope>
    <source>
        <strain evidence="1 2">Missouri</strain>
    </source>
</reference>
<dbReference type="RefSeq" id="WP_004089433.1">
    <property type="nucleotide sequence ID" value="NZ_JAERIZ010000036.1"/>
</dbReference>
<dbReference type="AlphaFoldDB" id="A0A6D2C8S9"/>
<dbReference type="Proteomes" id="UP000029870">
    <property type="component" value="Unassembled WGS sequence"/>
</dbReference>
<sequence>MSICHKERLDKKARDKLIKDIEYFITERKKLSSFYKGIKEVIFEKSKLRTYYDYRAGLFYFTYKGRETIKDKDNFKWHSINDFGYFYHDTAIQIIDFLQNMETTRKD</sequence>
<comment type="caution">
    <text evidence="1">The sequence shown here is derived from an EMBL/GenBank/DDBJ whole genome shotgun (WGS) entry which is preliminary data.</text>
</comment>
<accession>A0A6D2C8S9</accession>
<organism evidence="1 2">
    <name type="scientific">Helicobacter bilis</name>
    <dbReference type="NCBI Taxonomy" id="37372"/>
    <lineage>
        <taxon>Bacteria</taxon>
        <taxon>Pseudomonadati</taxon>
        <taxon>Campylobacterota</taxon>
        <taxon>Epsilonproteobacteria</taxon>
        <taxon>Campylobacterales</taxon>
        <taxon>Helicobacteraceae</taxon>
        <taxon>Helicobacter</taxon>
    </lineage>
</organism>
<protein>
    <submittedName>
        <fullName evidence="1">Uncharacterized protein</fullName>
    </submittedName>
</protein>